<proteinExistence type="predicted"/>
<protein>
    <submittedName>
        <fullName evidence="1">Uncharacterized protein</fullName>
    </submittedName>
</protein>
<evidence type="ECO:0000313" key="2">
    <source>
        <dbReference type="Proteomes" id="UP000199116"/>
    </source>
</evidence>
<accession>A0A1I2LUK2</accession>
<reference evidence="2" key="1">
    <citation type="submission" date="2016-10" db="EMBL/GenBank/DDBJ databases">
        <authorList>
            <person name="Varghese N."/>
            <person name="Submissions S."/>
        </authorList>
    </citation>
    <scope>NUCLEOTIDE SEQUENCE [LARGE SCALE GENOMIC DNA]</scope>
    <source>
        <strain evidence="2">DSM 23515</strain>
    </source>
</reference>
<dbReference type="Proteomes" id="UP000199116">
    <property type="component" value="Unassembled WGS sequence"/>
</dbReference>
<evidence type="ECO:0000313" key="1">
    <source>
        <dbReference type="EMBL" id="SFF80786.1"/>
    </source>
</evidence>
<dbReference type="EMBL" id="FOOH01000009">
    <property type="protein sequence ID" value="SFF80786.1"/>
    <property type="molecule type" value="Genomic_DNA"/>
</dbReference>
<gene>
    <name evidence="1" type="ORF">SAMN04488033_109145</name>
</gene>
<dbReference type="AlphaFoldDB" id="A0A1I2LUK2"/>
<name>A0A1I2LUK2_9FLAO</name>
<dbReference type="RefSeq" id="WP_013073441.1">
    <property type="nucleotide sequence ID" value="NZ_FOOH01000009.1"/>
</dbReference>
<sequence>MEWTFEEFKTSLDGLHPAVKQKALEIAKSLVIEKNYTKGNAIKEGIMKAEEWFYDLGG</sequence>
<keyword evidence="2" id="KW-1185">Reference proteome</keyword>
<organism evidence="1 2">
    <name type="scientific">Salegentibacter agarivorans</name>
    <dbReference type="NCBI Taxonomy" id="345907"/>
    <lineage>
        <taxon>Bacteria</taxon>
        <taxon>Pseudomonadati</taxon>
        <taxon>Bacteroidota</taxon>
        <taxon>Flavobacteriia</taxon>
        <taxon>Flavobacteriales</taxon>
        <taxon>Flavobacteriaceae</taxon>
        <taxon>Salegentibacter</taxon>
    </lineage>
</organism>